<organism evidence="2 3">
    <name type="scientific">Marinobacter panjinensis</name>
    <dbReference type="NCBI Taxonomy" id="2576384"/>
    <lineage>
        <taxon>Bacteria</taxon>
        <taxon>Pseudomonadati</taxon>
        <taxon>Pseudomonadota</taxon>
        <taxon>Gammaproteobacteria</taxon>
        <taxon>Pseudomonadales</taxon>
        <taxon>Marinobacteraceae</taxon>
        <taxon>Marinobacter</taxon>
    </lineage>
</organism>
<reference evidence="2 3" key="1">
    <citation type="submission" date="2019-05" db="EMBL/GenBank/DDBJ databases">
        <title>Marinobacter panjinensis sp. nov., a moderately halophilic bacterium isolated from sea tidal flat environment.</title>
        <authorList>
            <person name="Yang W."/>
            <person name="An M."/>
            <person name="He W."/>
            <person name="Luo X."/>
            <person name="Zhu L."/>
            <person name="Chen G."/>
            <person name="Zhang Y."/>
            <person name="Wang Y."/>
        </authorList>
    </citation>
    <scope>NUCLEOTIDE SEQUENCE [LARGE SCALE GENOMIC DNA]</scope>
    <source>
        <strain evidence="2 3">PJ-16</strain>
    </source>
</reference>
<dbReference type="RefSeq" id="WP_137436315.1">
    <property type="nucleotide sequence ID" value="NZ_JANRHC010000002.1"/>
</dbReference>
<protein>
    <submittedName>
        <fullName evidence="2">Uncharacterized protein</fullName>
    </submittedName>
</protein>
<gene>
    <name evidence="2" type="ORF">FDP08_11630</name>
</gene>
<keyword evidence="3" id="KW-1185">Reference proteome</keyword>
<accession>A0A4U6R705</accession>
<sequence>MNENFRGKIFFVEFSLLILCLFSFILFGFGMEFVILLAGSIVIVGQYAKGGGKINKVGGALIVVGIILSVFRLQEL</sequence>
<evidence type="ECO:0000256" key="1">
    <source>
        <dbReference type="SAM" id="Phobius"/>
    </source>
</evidence>
<dbReference type="EMBL" id="SZYH01000001">
    <property type="protein sequence ID" value="TKV68692.1"/>
    <property type="molecule type" value="Genomic_DNA"/>
</dbReference>
<proteinExistence type="predicted"/>
<keyword evidence="1" id="KW-0812">Transmembrane</keyword>
<dbReference type="AlphaFoldDB" id="A0A4U6R705"/>
<feature type="transmembrane region" description="Helical" evidence="1">
    <location>
        <begin position="16"/>
        <end position="45"/>
    </location>
</feature>
<dbReference type="OrthoDB" id="9934671at2"/>
<evidence type="ECO:0000313" key="3">
    <source>
        <dbReference type="Proteomes" id="UP000308488"/>
    </source>
</evidence>
<keyword evidence="1" id="KW-1133">Transmembrane helix</keyword>
<keyword evidence="1" id="KW-0472">Membrane</keyword>
<dbReference type="Proteomes" id="UP000308488">
    <property type="component" value="Unassembled WGS sequence"/>
</dbReference>
<name>A0A4U6R705_9GAMM</name>
<comment type="caution">
    <text evidence="2">The sequence shown here is derived from an EMBL/GenBank/DDBJ whole genome shotgun (WGS) entry which is preliminary data.</text>
</comment>
<evidence type="ECO:0000313" key="2">
    <source>
        <dbReference type="EMBL" id="TKV68692.1"/>
    </source>
</evidence>
<feature type="transmembrane region" description="Helical" evidence="1">
    <location>
        <begin position="57"/>
        <end position="74"/>
    </location>
</feature>